<dbReference type="PANTHER" id="PTHR30055:SF234">
    <property type="entry name" value="HTH-TYPE TRANSCRIPTIONAL REGULATOR BETI"/>
    <property type="match status" value="1"/>
</dbReference>
<gene>
    <name evidence="7" type="primary">bomI</name>
</gene>
<feature type="DNA-binding region" description="H-T-H motif" evidence="4">
    <location>
        <begin position="65"/>
        <end position="84"/>
    </location>
</feature>
<evidence type="ECO:0000259" key="6">
    <source>
        <dbReference type="PROSITE" id="PS50977"/>
    </source>
</evidence>
<accession>A0A0M4MS53</accession>
<dbReference type="GO" id="GO:0003700">
    <property type="term" value="F:DNA-binding transcription factor activity"/>
    <property type="evidence" value="ECO:0007669"/>
    <property type="project" value="TreeGrafter"/>
</dbReference>
<feature type="region of interest" description="Disordered" evidence="5">
    <location>
        <begin position="1"/>
        <end position="44"/>
    </location>
</feature>
<dbReference type="SUPFAM" id="SSF46689">
    <property type="entry name" value="Homeodomain-like"/>
    <property type="match status" value="1"/>
</dbReference>
<evidence type="ECO:0000256" key="1">
    <source>
        <dbReference type="ARBA" id="ARBA00023015"/>
    </source>
</evidence>
<proteinExistence type="predicted"/>
<dbReference type="AlphaFoldDB" id="A0A0M4MS53"/>
<dbReference type="InterPro" id="IPR036271">
    <property type="entry name" value="Tet_transcr_reg_TetR-rel_C_sf"/>
</dbReference>
<dbReference type="SUPFAM" id="SSF48498">
    <property type="entry name" value="Tetracyclin repressor-like, C-terminal domain"/>
    <property type="match status" value="1"/>
</dbReference>
<evidence type="ECO:0000256" key="5">
    <source>
        <dbReference type="SAM" id="MobiDB-lite"/>
    </source>
</evidence>
<protein>
    <submittedName>
        <fullName evidence="7">Transcriptional regulator</fullName>
    </submittedName>
</protein>
<keyword evidence="2 4" id="KW-0238">DNA-binding</keyword>
<dbReference type="PANTHER" id="PTHR30055">
    <property type="entry name" value="HTH-TYPE TRANSCRIPTIONAL REGULATOR RUTR"/>
    <property type="match status" value="1"/>
</dbReference>
<dbReference type="Gene3D" id="1.10.357.10">
    <property type="entry name" value="Tetracycline Repressor, domain 2"/>
    <property type="match status" value="1"/>
</dbReference>
<keyword evidence="3" id="KW-0804">Transcription</keyword>
<dbReference type="EMBL" id="KR476659">
    <property type="protein sequence ID" value="ALE27501.1"/>
    <property type="molecule type" value="Genomic_DNA"/>
</dbReference>
<evidence type="ECO:0000256" key="3">
    <source>
        <dbReference type="ARBA" id="ARBA00023163"/>
    </source>
</evidence>
<evidence type="ECO:0000256" key="4">
    <source>
        <dbReference type="PROSITE-ProRule" id="PRU00335"/>
    </source>
</evidence>
<evidence type="ECO:0000256" key="2">
    <source>
        <dbReference type="ARBA" id="ARBA00023125"/>
    </source>
</evidence>
<reference evidence="7" key="1">
    <citation type="journal article" date="2015" name="Chem. Biol.">
        <title>Characterization of the Biosynthetic Gene Cluster for Benzoxazole Antibiotics A33853 Reveals Unusual Assembly Logic.</title>
        <authorList>
            <person name="Lv M."/>
            <person name="Zhao J."/>
            <person name="Deng Z."/>
            <person name="Yu Y."/>
        </authorList>
    </citation>
    <scope>NUCLEOTIDE SEQUENCE</scope>
    <source>
        <strain evidence="7">NRRL 12068</strain>
    </source>
</reference>
<dbReference type="GO" id="GO:0000976">
    <property type="term" value="F:transcription cis-regulatory region binding"/>
    <property type="evidence" value="ECO:0007669"/>
    <property type="project" value="TreeGrafter"/>
</dbReference>
<feature type="compositionally biased region" description="Basic residues" evidence="5">
    <location>
        <begin position="1"/>
        <end position="14"/>
    </location>
</feature>
<evidence type="ECO:0000313" key="7">
    <source>
        <dbReference type="EMBL" id="ALE27501.1"/>
    </source>
</evidence>
<keyword evidence="1" id="KW-0805">Transcription regulation</keyword>
<dbReference type="InterPro" id="IPR001647">
    <property type="entry name" value="HTH_TetR"/>
</dbReference>
<name>A0A0M4MS53_9ACTN</name>
<organism evidence="7">
    <name type="scientific">Streptomyces sp. NRRL 12068</name>
    <dbReference type="NCBI Taxonomy" id="1715678"/>
    <lineage>
        <taxon>Bacteria</taxon>
        <taxon>Bacillati</taxon>
        <taxon>Actinomycetota</taxon>
        <taxon>Actinomycetes</taxon>
        <taxon>Kitasatosporales</taxon>
        <taxon>Streptomycetaceae</taxon>
        <taxon>Streptomyces</taxon>
    </lineage>
</organism>
<dbReference type="InterPro" id="IPR009057">
    <property type="entry name" value="Homeodomain-like_sf"/>
</dbReference>
<dbReference type="PROSITE" id="PS50977">
    <property type="entry name" value="HTH_TETR_2"/>
    <property type="match status" value="1"/>
</dbReference>
<dbReference type="Pfam" id="PF00440">
    <property type="entry name" value="TetR_N"/>
    <property type="match status" value="1"/>
</dbReference>
<dbReference type="InterPro" id="IPR050109">
    <property type="entry name" value="HTH-type_TetR-like_transc_reg"/>
</dbReference>
<sequence>MDRAGRVKKHRTTGHRGVDTLRAMPSSPAPGGRGRRPVDRPPITPTGIVDAALRLTETDGLDAWSTRQLAAALEVWPRAVYHHVGDRDAVADAVADRVVSMIPLPPQELAWREWFSTLLLEGRPLLRRYRGVARRLVRIGPIIPSALTMMDRGILVLQQAGFAGGATAAYRYLTNSAFTLVMVEDDRAENLPEARVRLAGALAAHRDDPERRGLAAVGAAVTSRGTDDPEAIAALEDDFYAYTVERSLDGVAAVLGRPDRGGLPG</sequence>
<feature type="domain" description="HTH tetR-type" evidence="6">
    <location>
        <begin position="42"/>
        <end position="102"/>
    </location>
</feature>